<proteinExistence type="predicted"/>
<reference evidence="1 2" key="1">
    <citation type="journal article" date="2023" name="ISME J.">
        <title>Cultivation and genomic characterization of novel and ubiquitous marine nitrite-oxidizing bacteria from the Nitrospirales.</title>
        <authorList>
            <person name="Mueller A.J."/>
            <person name="Daebeler A."/>
            <person name="Herbold C.W."/>
            <person name="Kirkegaard R.H."/>
            <person name="Daims H."/>
        </authorList>
    </citation>
    <scope>NUCLEOTIDE SEQUENCE [LARGE SCALE GENOMIC DNA]</scope>
    <source>
        <strain evidence="1 2">EB</strain>
    </source>
</reference>
<evidence type="ECO:0000313" key="2">
    <source>
        <dbReference type="Proteomes" id="UP001250932"/>
    </source>
</evidence>
<sequence length="119" mass="12447">MPRTAIPVQEIEGNANEEIVYTAGDAANDMLFQNNGRTLLICKNGSVGAIQLTIVSVPDPVLGRTEDIVQSIPAGDDFIVGFLKPSGWNQKSGADAGKVYVNLDDDTSVSVAALSIKGA</sequence>
<gene>
    <name evidence="1" type="ORF">PPG34_00850</name>
</gene>
<protein>
    <submittedName>
        <fullName evidence="1">Uncharacterized protein</fullName>
    </submittedName>
</protein>
<dbReference type="Proteomes" id="UP001250932">
    <property type="component" value="Unassembled WGS sequence"/>
</dbReference>
<keyword evidence="2" id="KW-1185">Reference proteome</keyword>
<comment type="caution">
    <text evidence="1">The sequence shown here is derived from an EMBL/GenBank/DDBJ whole genome shotgun (WGS) entry which is preliminary data.</text>
</comment>
<dbReference type="EMBL" id="JAQOUE010000001">
    <property type="protein sequence ID" value="MDT7040875.1"/>
    <property type="molecule type" value="Genomic_DNA"/>
</dbReference>
<name>A0ABU3K3A2_9BACT</name>
<organism evidence="1 2">
    <name type="scientific">Candidatus Nitronereus thalassa</name>
    <dbReference type="NCBI Taxonomy" id="3020898"/>
    <lineage>
        <taxon>Bacteria</taxon>
        <taxon>Pseudomonadati</taxon>
        <taxon>Nitrospirota</taxon>
        <taxon>Nitrospiria</taxon>
        <taxon>Nitrospirales</taxon>
        <taxon>Nitrospiraceae</taxon>
        <taxon>Candidatus Nitronereus</taxon>
    </lineage>
</organism>
<accession>A0ABU3K3A2</accession>
<evidence type="ECO:0000313" key="1">
    <source>
        <dbReference type="EMBL" id="MDT7040875.1"/>
    </source>
</evidence>
<dbReference type="RefSeq" id="WP_313831234.1">
    <property type="nucleotide sequence ID" value="NZ_JAQOUE010000001.1"/>
</dbReference>